<proteinExistence type="predicted"/>
<dbReference type="Pfam" id="PF14238">
    <property type="entry name" value="DUF4340"/>
    <property type="match status" value="1"/>
</dbReference>
<comment type="caution">
    <text evidence="2">The sequence shown here is derived from an EMBL/GenBank/DDBJ whole genome shotgun (WGS) entry which is preliminary data.</text>
</comment>
<evidence type="ECO:0000313" key="3">
    <source>
        <dbReference type="Proteomes" id="UP000748308"/>
    </source>
</evidence>
<dbReference type="EMBL" id="VGIY01000124">
    <property type="protein sequence ID" value="MBM3317436.1"/>
    <property type="molecule type" value="Genomic_DNA"/>
</dbReference>
<name>A0A937X854_UNCEI</name>
<gene>
    <name evidence="2" type="ORF">FJY75_06245</name>
</gene>
<dbReference type="InterPro" id="IPR025641">
    <property type="entry name" value="DUF4340"/>
</dbReference>
<evidence type="ECO:0000313" key="2">
    <source>
        <dbReference type="EMBL" id="MBM3317436.1"/>
    </source>
</evidence>
<dbReference type="AlphaFoldDB" id="A0A937X854"/>
<organism evidence="2 3">
    <name type="scientific">Eiseniibacteriota bacterium</name>
    <dbReference type="NCBI Taxonomy" id="2212470"/>
    <lineage>
        <taxon>Bacteria</taxon>
        <taxon>Candidatus Eiseniibacteriota</taxon>
    </lineage>
</organism>
<accession>A0A937X854</accession>
<feature type="domain" description="DUF4340" evidence="1">
    <location>
        <begin position="71"/>
        <end position="251"/>
    </location>
</feature>
<protein>
    <submittedName>
        <fullName evidence="2">DUF4340 domain-containing protein</fullName>
    </submittedName>
</protein>
<reference evidence="2" key="1">
    <citation type="submission" date="2019-03" db="EMBL/GenBank/DDBJ databases">
        <title>Lake Tanganyika Metagenome-Assembled Genomes (MAGs).</title>
        <authorList>
            <person name="Tran P."/>
        </authorList>
    </citation>
    <scope>NUCLEOTIDE SEQUENCE</scope>
    <source>
        <strain evidence="2">M_DeepCast_400m_m2_100</strain>
    </source>
</reference>
<sequence length="328" mass="36079">MPTMRPRTMIILAAMAAVLLLLAWTTRRAERERETIPSGAIFPGLVRAAVAEIRLSDEGATVVLREEEGQWRVASEGRYPADTLAVSRILDKLPLLDRRHLRSTSPAMQERFEVGDAQGIELAFADSRGGELGRMRVGKSGPDFRSQYVRPAGSNEVFLIPENLRSVVDPRRAQWRDRTIFAFRSDEVARLVFHPEGEEPLVAERDAGGLFKLVAPEEGPVKAQAIDASLRALSNLRCDAFADTSVTLESAGLLPPRQRVEIQLQDGASFGLDIGIEAPEERRVFVKRDRAETIFLLGAGRIATLVRGAEDLRETEPAPEPPAGPADT</sequence>
<dbReference type="Proteomes" id="UP000748308">
    <property type="component" value="Unassembled WGS sequence"/>
</dbReference>
<evidence type="ECO:0000259" key="1">
    <source>
        <dbReference type="Pfam" id="PF14238"/>
    </source>
</evidence>